<organism evidence="4 5">
    <name type="scientific">Discostella pseudostelligera</name>
    <dbReference type="NCBI Taxonomy" id="259834"/>
    <lineage>
        <taxon>Eukaryota</taxon>
        <taxon>Sar</taxon>
        <taxon>Stramenopiles</taxon>
        <taxon>Ochrophyta</taxon>
        <taxon>Bacillariophyta</taxon>
        <taxon>Coscinodiscophyceae</taxon>
        <taxon>Thalassiosirophycidae</taxon>
        <taxon>Stephanodiscales</taxon>
        <taxon>Stephanodiscaceae</taxon>
        <taxon>Discostella</taxon>
    </lineage>
</organism>
<gene>
    <name evidence="4" type="ORF">ACHAWU_001521</name>
</gene>
<dbReference type="EMBL" id="JALLBG020000102">
    <property type="protein sequence ID" value="KAL3764691.1"/>
    <property type="molecule type" value="Genomic_DNA"/>
</dbReference>
<sequence length="509" mass="58042">MPSAKPMTDVLHTLCMHRSTSTTSSVVENARAHGNCNDRRHFIPLDQVYEQQVSSGVLLFDRLQQRAAKKLSRLQAALSEYDHDTFLEQLKVYEQEYEINVVDKLQTANRPHHPSDTMPIPRGFYIHGNVGTGKSLLLNNFYNSSFTLAPDKKRRIHFHSFLQDIHQRIHDLNKQLLQQYGRSFHVDTSKQRNPIIHVAKQLADEVTLLCIDEFQVTDIADAMILSQFFGELWKRGVVVVATSNRHPQKLYEGGLNRGYFLPFIELLQKYCLVHHLGDDGSSSEMKDYRRIRSGVDMPDGDNQCGDYFYLTQEGSGQQNTSHETDQLFRSFQNQHSQTTSNNQPLNLVVKFQRNISISRYHSNVIARFTFDELCTTELGSSDYHAIANHFKIVLIENVPRLTLKYPDRARRFIALVDELYEAGCCLACSAIDIPDRLFVGKSVQSDIVTESEETSGVLHGIDVAQVIGDPVSEMASVKELSFAFGRATSRLLEMCSKTWWDERIGHLQG</sequence>
<dbReference type="SUPFAM" id="SSF52540">
    <property type="entry name" value="P-loop containing nucleoside triphosphate hydrolases"/>
    <property type="match status" value="1"/>
</dbReference>
<dbReference type="InterPro" id="IPR005654">
    <property type="entry name" value="ATPase_AFG1-like"/>
</dbReference>
<keyword evidence="5" id="KW-1185">Reference proteome</keyword>
<evidence type="ECO:0000256" key="3">
    <source>
        <dbReference type="ARBA" id="ARBA00022840"/>
    </source>
</evidence>
<evidence type="ECO:0000256" key="2">
    <source>
        <dbReference type="ARBA" id="ARBA00022741"/>
    </source>
</evidence>
<dbReference type="NCBIfam" id="NF040713">
    <property type="entry name" value="ZapE"/>
    <property type="match status" value="1"/>
</dbReference>
<keyword evidence="2" id="KW-0547">Nucleotide-binding</keyword>
<dbReference type="PANTHER" id="PTHR12169:SF6">
    <property type="entry name" value="AFG1-LIKE ATPASE"/>
    <property type="match status" value="1"/>
</dbReference>
<dbReference type="InterPro" id="IPR027417">
    <property type="entry name" value="P-loop_NTPase"/>
</dbReference>
<protein>
    <recommendedName>
        <fullName evidence="6">AFG1-like ATPase</fullName>
    </recommendedName>
</protein>
<name>A0ABD3MRW0_9STRA</name>
<evidence type="ECO:0000256" key="1">
    <source>
        <dbReference type="ARBA" id="ARBA00010322"/>
    </source>
</evidence>
<evidence type="ECO:0000313" key="5">
    <source>
        <dbReference type="Proteomes" id="UP001530293"/>
    </source>
</evidence>
<dbReference type="Gene3D" id="3.40.50.300">
    <property type="entry name" value="P-loop containing nucleotide triphosphate hydrolases"/>
    <property type="match status" value="1"/>
</dbReference>
<dbReference type="Pfam" id="PF03969">
    <property type="entry name" value="AFG1_ATPase"/>
    <property type="match status" value="1"/>
</dbReference>
<comment type="caution">
    <text evidence="4">The sequence shown here is derived from an EMBL/GenBank/DDBJ whole genome shotgun (WGS) entry which is preliminary data.</text>
</comment>
<accession>A0ABD3MRW0</accession>
<dbReference type="AlphaFoldDB" id="A0ABD3MRW0"/>
<keyword evidence="3" id="KW-0067">ATP-binding</keyword>
<dbReference type="PANTHER" id="PTHR12169">
    <property type="entry name" value="ATPASE N2B"/>
    <property type="match status" value="1"/>
</dbReference>
<reference evidence="4 5" key="1">
    <citation type="submission" date="2024-10" db="EMBL/GenBank/DDBJ databases">
        <title>Updated reference genomes for cyclostephanoid diatoms.</title>
        <authorList>
            <person name="Roberts W.R."/>
            <person name="Alverson A.J."/>
        </authorList>
    </citation>
    <scope>NUCLEOTIDE SEQUENCE [LARGE SCALE GENOMIC DNA]</scope>
    <source>
        <strain evidence="4 5">AJA232-27</strain>
    </source>
</reference>
<evidence type="ECO:0000313" key="4">
    <source>
        <dbReference type="EMBL" id="KAL3764691.1"/>
    </source>
</evidence>
<proteinExistence type="inferred from homology"/>
<comment type="similarity">
    <text evidence="1">Belongs to the AFG1 ATPase family.</text>
</comment>
<evidence type="ECO:0008006" key="6">
    <source>
        <dbReference type="Google" id="ProtNLM"/>
    </source>
</evidence>
<dbReference type="Proteomes" id="UP001530293">
    <property type="component" value="Unassembled WGS sequence"/>
</dbReference>
<dbReference type="GO" id="GO:0005524">
    <property type="term" value="F:ATP binding"/>
    <property type="evidence" value="ECO:0007669"/>
    <property type="project" value="UniProtKB-KW"/>
</dbReference>